<evidence type="ECO:0000256" key="8">
    <source>
        <dbReference type="RuleBase" id="RU363043"/>
    </source>
</evidence>
<dbReference type="GO" id="GO:0005315">
    <property type="term" value="F:phosphate transmembrane transporter activity"/>
    <property type="evidence" value="ECO:0007669"/>
    <property type="project" value="InterPro"/>
</dbReference>
<evidence type="ECO:0000313" key="11">
    <source>
        <dbReference type="Proteomes" id="UP000236248"/>
    </source>
</evidence>
<evidence type="ECO:0000256" key="6">
    <source>
        <dbReference type="ARBA" id="ARBA00022989"/>
    </source>
</evidence>
<keyword evidence="11" id="KW-1185">Reference proteome</keyword>
<dbReference type="InterPro" id="IPR035906">
    <property type="entry name" value="MetI-like_sf"/>
</dbReference>
<organism evidence="10 11">
    <name type="scientific">Candidatus Nitrosocaldus cavascurensis</name>
    <dbReference type="NCBI Taxonomy" id="2058097"/>
    <lineage>
        <taxon>Archaea</taxon>
        <taxon>Nitrososphaerota</taxon>
        <taxon>Nitrososphaeria</taxon>
        <taxon>Candidatus Nitrosocaldales</taxon>
        <taxon>Candidatus Nitrosocaldaceae</taxon>
        <taxon>Candidatus Nitrosocaldus</taxon>
    </lineage>
</organism>
<dbReference type="GO" id="GO:0035435">
    <property type="term" value="P:phosphate ion transmembrane transport"/>
    <property type="evidence" value="ECO:0007669"/>
    <property type="project" value="InterPro"/>
</dbReference>
<dbReference type="PROSITE" id="PS50928">
    <property type="entry name" value="ABC_TM1"/>
    <property type="match status" value="1"/>
</dbReference>
<dbReference type="GeneID" id="41595692"/>
<dbReference type="Gene3D" id="1.10.3720.10">
    <property type="entry name" value="MetI-like"/>
    <property type="match status" value="1"/>
</dbReference>
<name>A0A2K5AT94_9ARCH</name>
<dbReference type="PANTHER" id="PTHR43470">
    <property type="entry name" value="PHOSPHATE TRANSPORT SYSTEM PERMEASE PROTEIN PSTA-RELATED"/>
    <property type="match status" value="1"/>
</dbReference>
<keyword evidence="4 8" id="KW-1003">Cell membrane</keyword>
<comment type="subcellular location">
    <subcellularLocation>
        <location evidence="1 8">Cell membrane</location>
        <topology evidence="1 8">Multi-pass membrane protein</topology>
    </subcellularLocation>
</comment>
<comment type="caution">
    <text evidence="8">Lacks conserved residue(s) required for the propagation of feature annotation.</text>
</comment>
<feature type="domain" description="ABC transmembrane type-1" evidence="9">
    <location>
        <begin position="98"/>
        <end position="304"/>
    </location>
</feature>
<gene>
    <name evidence="10" type="ORF">NCAV_1709</name>
</gene>
<feature type="transmembrane region" description="Helical" evidence="8">
    <location>
        <begin position="285"/>
        <end position="307"/>
    </location>
</feature>
<proteinExistence type="inferred from homology"/>
<dbReference type="AlphaFoldDB" id="A0A2K5AT94"/>
<evidence type="ECO:0000256" key="3">
    <source>
        <dbReference type="ARBA" id="ARBA00022448"/>
    </source>
</evidence>
<dbReference type="Pfam" id="PF00528">
    <property type="entry name" value="BPD_transp_1"/>
    <property type="match status" value="1"/>
</dbReference>
<evidence type="ECO:0000259" key="9">
    <source>
        <dbReference type="PROSITE" id="PS50928"/>
    </source>
</evidence>
<evidence type="ECO:0000313" key="10">
    <source>
        <dbReference type="EMBL" id="SPC34872.1"/>
    </source>
</evidence>
<feature type="transmembrane region" description="Helical" evidence="8">
    <location>
        <begin position="169"/>
        <end position="192"/>
    </location>
</feature>
<dbReference type="SUPFAM" id="SSF161098">
    <property type="entry name" value="MetI-like"/>
    <property type="match status" value="1"/>
</dbReference>
<feature type="transmembrane region" description="Helical" evidence="8">
    <location>
        <begin position="135"/>
        <end position="163"/>
    </location>
</feature>
<comment type="similarity">
    <text evidence="2 8">Belongs to the binding-protein-dependent transport system permease family. CysTW subfamily.</text>
</comment>
<dbReference type="Proteomes" id="UP000236248">
    <property type="component" value="Chromosome NCAV"/>
</dbReference>
<dbReference type="EMBL" id="LT981265">
    <property type="protein sequence ID" value="SPC34872.1"/>
    <property type="molecule type" value="Genomic_DNA"/>
</dbReference>
<evidence type="ECO:0000256" key="7">
    <source>
        <dbReference type="ARBA" id="ARBA00023136"/>
    </source>
</evidence>
<feature type="transmembrane region" description="Helical" evidence="8">
    <location>
        <begin position="44"/>
        <end position="70"/>
    </location>
</feature>
<dbReference type="GO" id="GO:0005886">
    <property type="term" value="C:plasma membrane"/>
    <property type="evidence" value="ECO:0007669"/>
    <property type="project" value="UniProtKB-SubCell"/>
</dbReference>
<reference evidence="11" key="1">
    <citation type="submission" date="2018-01" db="EMBL/GenBank/DDBJ databases">
        <authorList>
            <person name="Kerou L M."/>
        </authorList>
    </citation>
    <scope>NUCLEOTIDE SEQUENCE [LARGE SCALE GENOMIC DNA]</scope>
    <source>
        <strain evidence="11">SCU2</strain>
    </source>
</reference>
<dbReference type="KEGG" id="ncv:NCAV_1709"/>
<dbReference type="PANTHER" id="PTHR43470:SF5">
    <property type="entry name" value="PHOSPHATE TRANSPORT SYSTEM PERMEASE PROTEIN PSTA"/>
    <property type="match status" value="1"/>
</dbReference>
<keyword evidence="3" id="KW-0813">Transport</keyword>
<dbReference type="NCBIfam" id="TIGR00974">
    <property type="entry name" value="3a0107s02c"/>
    <property type="match status" value="1"/>
</dbReference>
<evidence type="ECO:0000256" key="2">
    <source>
        <dbReference type="ARBA" id="ARBA00007069"/>
    </source>
</evidence>
<dbReference type="InterPro" id="IPR005672">
    <property type="entry name" value="Phosphate_PstA"/>
</dbReference>
<evidence type="ECO:0000256" key="5">
    <source>
        <dbReference type="ARBA" id="ARBA00022692"/>
    </source>
</evidence>
<sequence length="317" mass="34340">MNVGKKYKDNGSSSSRDVQMIELEGSVEKGRIRRKSRYAIISEYGLQTYLLISVCVSVMVLTVLLVNVVLNGVERLSPNLLFNYASSNVDEAGMRAAILGSLYTVALAIAIALPLGIATGLYLNEYGGGNLVSKIVYATLTNLAGVPSVIFGLVALSFLSYTLGLGRSIIVGSIALAFLVLPLITVTTIESARMVPSTHRLAAYALGARKYQVVFKVVLPQIIPTALTSSILALSRAMGEAAPILVISGLIFVRRDPLSIFDEFTVMPLQIYNWVSRPQQAFIELSAAGIIILLLILLTLNFIAIYLRNRLQSRVVE</sequence>
<keyword evidence="6 8" id="KW-1133">Transmembrane helix</keyword>
<keyword evidence="7 8" id="KW-0472">Membrane</keyword>
<keyword evidence="5 8" id="KW-0812">Transmembrane</keyword>
<dbReference type="RefSeq" id="WP_103287852.1">
    <property type="nucleotide sequence ID" value="NZ_LT981265.1"/>
</dbReference>
<dbReference type="InterPro" id="IPR000515">
    <property type="entry name" value="MetI-like"/>
</dbReference>
<dbReference type="CDD" id="cd06261">
    <property type="entry name" value="TM_PBP2"/>
    <property type="match status" value="1"/>
</dbReference>
<protein>
    <recommendedName>
        <fullName evidence="8">Phosphate transport system permease protein PstA</fullName>
    </recommendedName>
</protein>
<evidence type="ECO:0000256" key="4">
    <source>
        <dbReference type="ARBA" id="ARBA00022475"/>
    </source>
</evidence>
<feature type="transmembrane region" description="Helical" evidence="8">
    <location>
        <begin position="96"/>
        <end position="123"/>
    </location>
</feature>
<evidence type="ECO:0000256" key="1">
    <source>
        <dbReference type="ARBA" id="ARBA00004651"/>
    </source>
</evidence>
<accession>A0A2K5AT94</accession>